<dbReference type="InterPro" id="IPR050492">
    <property type="entry name" value="Bact_metal-bind_prot9"/>
</dbReference>
<evidence type="ECO:0000256" key="4">
    <source>
        <dbReference type="ARBA" id="ARBA00022448"/>
    </source>
</evidence>
<dbReference type="FunFam" id="3.40.50.1980:FF:000006">
    <property type="entry name" value="Zinc ABC transporter substrate-binding protein ZnuA"/>
    <property type="match status" value="1"/>
</dbReference>
<accession>A0AAU7QG80</accession>
<gene>
    <name evidence="13" type="primary">znuA</name>
    <name evidence="13" type="ORF">ABK905_16430</name>
</gene>
<keyword evidence="4" id="KW-0813">Transport</keyword>
<evidence type="ECO:0000256" key="9">
    <source>
        <dbReference type="ARBA" id="ARBA00022906"/>
    </source>
</evidence>
<dbReference type="InterPro" id="IPR006127">
    <property type="entry name" value="ZnuA-like"/>
</dbReference>
<keyword evidence="6" id="KW-0732">Signal</keyword>
<dbReference type="EMBL" id="CP157947">
    <property type="protein sequence ID" value="XBS71923.1"/>
    <property type="molecule type" value="Genomic_DNA"/>
</dbReference>
<evidence type="ECO:0000256" key="1">
    <source>
        <dbReference type="ARBA" id="ARBA00004418"/>
    </source>
</evidence>
<dbReference type="PANTHER" id="PTHR42953">
    <property type="entry name" value="HIGH-AFFINITY ZINC UPTAKE SYSTEM PROTEIN ZNUA-RELATED"/>
    <property type="match status" value="1"/>
</dbReference>
<protein>
    <recommendedName>
        <fullName evidence="3">High-affinity zinc uptake system protein ZnuA</fullName>
    </recommendedName>
</protein>
<evidence type="ECO:0000256" key="2">
    <source>
        <dbReference type="ARBA" id="ARBA00011028"/>
    </source>
</evidence>
<proteinExistence type="inferred from homology"/>
<dbReference type="CDD" id="cd01019">
    <property type="entry name" value="ZnuA"/>
    <property type="match status" value="1"/>
</dbReference>
<evidence type="ECO:0000256" key="5">
    <source>
        <dbReference type="ARBA" id="ARBA00022723"/>
    </source>
</evidence>
<dbReference type="GO" id="GO:0046872">
    <property type="term" value="F:metal ion binding"/>
    <property type="evidence" value="ECO:0007669"/>
    <property type="project" value="UniProtKB-KW"/>
</dbReference>
<keyword evidence="11" id="KW-1015">Disulfide bond</keyword>
<sequence>MAILALTGGSAWANIVTSIKPLGFIASAIGDGVIDTDVLLPDGASPDNYALRPEDINRIRSASLVVWVGPEMETFMTQQAAALPATKLLTLSSTRAIKPLLIAGGGQDDNAVVSPSNAGNASHPPGRYNTYIWLSPEIAARAAIAIHHRLSVLWPDKQAQLDENLLFFTASLTKNDKIIATMLAPVSGKGYFVFNDAEGYFEQHYGLTPLGHLTLGSEIQPAHQALQNIRTQLVEHKALCAFAEPQVRPAIISAVSKGTDVRIGTLDPFGNGIALGKDSYNHFLFQLTNQYLSCLNTKS</sequence>
<dbReference type="Gene3D" id="3.40.50.1980">
    <property type="entry name" value="Nitrogenase molybdenum iron protein domain"/>
    <property type="match status" value="2"/>
</dbReference>
<keyword evidence="7" id="KW-0574">Periplasm</keyword>
<organism evidence="13">
    <name type="scientific">Acerihabitans sp. KWT182</name>
    <dbReference type="NCBI Taxonomy" id="3157919"/>
    <lineage>
        <taxon>Bacteria</taxon>
        <taxon>Pseudomonadati</taxon>
        <taxon>Pseudomonadota</taxon>
        <taxon>Gammaproteobacteria</taxon>
        <taxon>Enterobacterales</taxon>
        <taxon>Pectobacteriaceae</taxon>
        <taxon>Acerihabitans</taxon>
    </lineage>
</organism>
<dbReference type="PANTHER" id="PTHR42953:SF3">
    <property type="entry name" value="HIGH-AFFINITY ZINC UPTAKE SYSTEM PROTEIN ZNUA"/>
    <property type="match status" value="1"/>
</dbReference>
<comment type="function">
    <text evidence="12">Part of the ATP-binding cassette (ABC) transport system ZnuABC involved in zinc import. Binds zinc with high affinity and specificity and delivers it to the membrane permease for translocation into the cytoplasm.</text>
</comment>
<evidence type="ECO:0000256" key="7">
    <source>
        <dbReference type="ARBA" id="ARBA00022764"/>
    </source>
</evidence>
<dbReference type="AlphaFoldDB" id="A0AAU7QG80"/>
<keyword evidence="8" id="KW-0862">Zinc</keyword>
<keyword evidence="9" id="KW-0864">Zinc transport</keyword>
<evidence type="ECO:0000256" key="11">
    <source>
        <dbReference type="ARBA" id="ARBA00023157"/>
    </source>
</evidence>
<evidence type="ECO:0000256" key="8">
    <source>
        <dbReference type="ARBA" id="ARBA00022833"/>
    </source>
</evidence>
<dbReference type="SUPFAM" id="SSF53807">
    <property type="entry name" value="Helical backbone' metal receptor"/>
    <property type="match status" value="1"/>
</dbReference>
<evidence type="ECO:0000256" key="12">
    <source>
        <dbReference type="ARBA" id="ARBA00045516"/>
    </source>
</evidence>
<evidence type="ECO:0000256" key="3">
    <source>
        <dbReference type="ARBA" id="ARBA00015915"/>
    </source>
</evidence>
<name>A0AAU7QG80_9GAMM</name>
<evidence type="ECO:0000256" key="10">
    <source>
        <dbReference type="ARBA" id="ARBA00023065"/>
    </source>
</evidence>
<dbReference type="NCBIfam" id="NF007091">
    <property type="entry name" value="PRK09545.1"/>
    <property type="match status" value="1"/>
</dbReference>
<dbReference type="InterPro" id="IPR035520">
    <property type="entry name" value="ZnuA"/>
</dbReference>
<dbReference type="GO" id="GO:0042597">
    <property type="term" value="C:periplasmic space"/>
    <property type="evidence" value="ECO:0007669"/>
    <property type="project" value="UniProtKB-SubCell"/>
</dbReference>
<evidence type="ECO:0000256" key="6">
    <source>
        <dbReference type="ARBA" id="ARBA00022729"/>
    </source>
</evidence>
<keyword evidence="5" id="KW-0479">Metal-binding</keyword>
<dbReference type="Pfam" id="PF01297">
    <property type="entry name" value="ZnuA"/>
    <property type="match status" value="1"/>
</dbReference>
<evidence type="ECO:0000313" key="13">
    <source>
        <dbReference type="EMBL" id="XBS71923.1"/>
    </source>
</evidence>
<comment type="subcellular location">
    <subcellularLocation>
        <location evidence="1">Periplasm</location>
    </subcellularLocation>
</comment>
<keyword evidence="10" id="KW-0406">Ion transport</keyword>
<comment type="similarity">
    <text evidence="2">Belongs to the bacterial solute-binding protein 9 family.</text>
</comment>
<reference evidence="13" key="1">
    <citation type="submission" date="2024-06" db="EMBL/GenBank/DDBJ databases">
        <authorList>
            <person name="Coelho C."/>
            <person name="Bento M."/>
            <person name="Garcia E."/>
            <person name="Camelo A."/>
            <person name="Brandao I."/>
            <person name="Espirito Santo C."/>
            <person name="Trovao J."/>
            <person name="Verissimo A."/>
            <person name="Costa J."/>
            <person name="Tiago I."/>
        </authorList>
    </citation>
    <scope>NUCLEOTIDE SEQUENCE</scope>
    <source>
        <strain evidence="13">KWT182</strain>
    </source>
</reference>
<dbReference type="GO" id="GO:0006829">
    <property type="term" value="P:zinc ion transport"/>
    <property type="evidence" value="ECO:0007669"/>
    <property type="project" value="UniProtKB-KW"/>
</dbReference>